<dbReference type="Gene3D" id="1.10.10.2590">
    <property type="entry name" value="BEN domain"/>
    <property type="match status" value="1"/>
</dbReference>
<feature type="region of interest" description="Disordered" evidence="1">
    <location>
        <begin position="160"/>
        <end position="210"/>
    </location>
</feature>
<feature type="domain" description="BEN" evidence="2">
    <location>
        <begin position="247"/>
        <end position="321"/>
    </location>
</feature>
<dbReference type="SMART" id="SM01025">
    <property type="entry name" value="BEN"/>
    <property type="match status" value="1"/>
</dbReference>
<proteinExistence type="predicted"/>
<dbReference type="EMBL" id="JAKROA010000004">
    <property type="protein sequence ID" value="KAL5107940.1"/>
    <property type="molecule type" value="Genomic_DNA"/>
</dbReference>
<organism evidence="3 4">
    <name type="scientific">Taenia crassiceps</name>
    <dbReference type="NCBI Taxonomy" id="6207"/>
    <lineage>
        <taxon>Eukaryota</taxon>
        <taxon>Metazoa</taxon>
        <taxon>Spiralia</taxon>
        <taxon>Lophotrochozoa</taxon>
        <taxon>Platyhelminthes</taxon>
        <taxon>Cestoda</taxon>
        <taxon>Eucestoda</taxon>
        <taxon>Cyclophyllidea</taxon>
        <taxon>Taeniidae</taxon>
        <taxon>Taenia</taxon>
    </lineage>
</organism>
<name>A0ABR4QEC6_9CEST</name>
<sequence>MQSTGGEESLGSDFLLDLPRESLVSIIRQMSGQLSQLRSQLTVLEQRNCMLQDRLPELIRETIRSAMSGEGGKDTMDDCQMSVKNGEEGPATVSEGGDAVVPSVGLLPLSSALAPPPTPLPPESSAVLKLLNSFLHSAPVLPTAEASSPVLPQLPVTAPQNADIDTPDTMKLTPLPPLSSLEEDGEEEGEDCLASVGARPRRTRTRPETTSLLSEEVIQQIEEQILSSMTERRERFWQIFLESKGWTRATCALMSCLFTRWQMAHSTVYGRQSPVGGEARDPLPTRLVHYIVTKINRRFGVNPVKVRARMAQKCKDLRRLIRKYGEDAVAVEGAAAASTVSNVKGEAEAEDTKPLCLDLDTSHTAVSFVPLHSSIPPLSNITFPRTS</sequence>
<accession>A0ABR4QEC6</accession>
<dbReference type="InterPro" id="IPR018379">
    <property type="entry name" value="BEN_domain"/>
</dbReference>
<evidence type="ECO:0000313" key="4">
    <source>
        <dbReference type="Proteomes" id="UP001651158"/>
    </source>
</evidence>
<feature type="compositionally biased region" description="Acidic residues" evidence="1">
    <location>
        <begin position="181"/>
        <end position="191"/>
    </location>
</feature>
<reference evidence="3 4" key="1">
    <citation type="journal article" date="2022" name="Front. Cell. Infect. Microbiol.">
        <title>The Genomes of Two Strains of Taenia crassiceps the Animal Model for the Study of Human Cysticercosis.</title>
        <authorList>
            <person name="Bobes R.J."/>
            <person name="Estrada K."/>
            <person name="Rios-Valencia D.G."/>
            <person name="Calderon-Gallegos A."/>
            <person name="de la Torre P."/>
            <person name="Carrero J.C."/>
            <person name="Sanchez-Flores A."/>
            <person name="Laclette J.P."/>
        </authorList>
    </citation>
    <scope>NUCLEOTIDE SEQUENCE [LARGE SCALE GENOMIC DNA]</scope>
    <source>
        <strain evidence="3">WFUcys</strain>
    </source>
</reference>
<protein>
    <recommendedName>
        <fullName evidence="2">BEN domain-containing protein</fullName>
    </recommendedName>
</protein>
<gene>
    <name evidence="3" type="ORF">TcWFU_006980</name>
</gene>
<evidence type="ECO:0000256" key="1">
    <source>
        <dbReference type="SAM" id="MobiDB-lite"/>
    </source>
</evidence>
<evidence type="ECO:0000259" key="2">
    <source>
        <dbReference type="SMART" id="SM01025"/>
    </source>
</evidence>
<comment type="caution">
    <text evidence="3">The sequence shown here is derived from an EMBL/GenBank/DDBJ whole genome shotgun (WGS) entry which is preliminary data.</text>
</comment>
<evidence type="ECO:0000313" key="3">
    <source>
        <dbReference type="EMBL" id="KAL5107940.1"/>
    </source>
</evidence>
<keyword evidence="4" id="KW-1185">Reference proteome</keyword>
<dbReference type="Proteomes" id="UP001651158">
    <property type="component" value="Unassembled WGS sequence"/>
</dbReference>